<dbReference type="PANTHER" id="PTHR10887">
    <property type="entry name" value="DNA2/NAM7 HELICASE FAMILY"/>
    <property type="match status" value="1"/>
</dbReference>
<reference evidence="3" key="1">
    <citation type="submission" date="2022-10" db="EMBL/GenBank/DDBJ databases">
        <authorList>
            <person name="Chen Y."/>
            <person name="Dougan E. K."/>
            <person name="Chan C."/>
            <person name="Rhodes N."/>
            <person name="Thang M."/>
        </authorList>
    </citation>
    <scope>NUCLEOTIDE SEQUENCE</scope>
</reference>
<feature type="region of interest" description="Disordered" evidence="1">
    <location>
        <begin position="2470"/>
        <end position="2490"/>
    </location>
</feature>
<dbReference type="EMBL" id="CAMXCT030002180">
    <property type="protein sequence ID" value="CAL4783562.1"/>
    <property type="molecule type" value="Genomic_DNA"/>
</dbReference>
<feature type="region of interest" description="Disordered" evidence="1">
    <location>
        <begin position="2171"/>
        <end position="2192"/>
    </location>
</feature>
<reference evidence="4 5" key="2">
    <citation type="submission" date="2024-05" db="EMBL/GenBank/DDBJ databases">
        <authorList>
            <person name="Chen Y."/>
            <person name="Shah S."/>
            <person name="Dougan E. K."/>
            <person name="Thang M."/>
            <person name="Chan C."/>
        </authorList>
    </citation>
    <scope>NUCLEOTIDE SEQUENCE [LARGE SCALE GENOMIC DNA]</scope>
</reference>
<evidence type="ECO:0000259" key="2">
    <source>
        <dbReference type="SMART" id="SM00955"/>
    </source>
</evidence>
<feature type="region of interest" description="Disordered" evidence="1">
    <location>
        <begin position="2857"/>
        <end position="2882"/>
    </location>
</feature>
<dbReference type="OrthoDB" id="6513042at2759"/>
<dbReference type="InterPro" id="IPR001900">
    <property type="entry name" value="RNase_II/R"/>
</dbReference>
<dbReference type="EMBL" id="CAMXCT020002180">
    <property type="protein sequence ID" value="CAL1149625.1"/>
    <property type="molecule type" value="Genomic_DNA"/>
</dbReference>
<dbReference type="SUPFAM" id="SSF52540">
    <property type="entry name" value="P-loop containing nucleoside triphosphate hydrolases"/>
    <property type="match status" value="1"/>
</dbReference>
<dbReference type="InterPro" id="IPR027417">
    <property type="entry name" value="P-loop_NTPase"/>
</dbReference>
<protein>
    <submittedName>
        <fullName evidence="4">Regulator of nonsense transcripts 1-like</fullName>
    </submittedName>
</protein>
<sequence length="3860" mass="429289">MSPHAELKEGMAICVKDGSSRVPGRIQEISRTEGVKVQYKTKGQEGSCQEEWLPLHRLLVPDFTKIEAGMQVTVKVTVKDVATGIPFHCRVLQVSNEKERAWAPVYVHYNGHESDYDEWVGVDRLQSKWLTLHEPVLPTGQCSERLGQPNGSARWRTVERDTPVIASTAQSSNQDLQKPSVTHDVVSAPAAADLLDASASNAMPWHEPDSEADAFNHALQATEEALTQQAPAAHWQSRLERTLAAVETEGLRGVLEKHGWSGQQFVDSPELAELLEDLNGVSGLREEDGDGDSDTDFEPSIPPSNDMESSCAGALIDWETLIANQPAILDSLHQLPRIVVCGTFRSISGKDLSKCSGEVIVQRGPPALHGCKVKIWCGKNRGPTWDYDKCYVKILDARVLGNSHQPPDGKALDVERMELFGRIVDRMEFGVPRQKLFVRVRPKVVHNARCVTFKPINGKLPAISVPWNTAVELPSGHDLHVVEVLDWNGDRCPRGQYLEDLKMHSRDSDTSILEAVQISLNFCDWPRGDPRSELAVADFPQPMRRRVADSGLTVGIQHPGLPIGMVMSCDQNEFHMHAYLDALGMEVEHLVRQRSVGAWFLDHLDNPLEANLPLFPPNIEDQLTFKVGMERPAVSFTFEAAQGKPRVSVSETTVRCDRILNPSEAGEMILSDEGGDFGQVLRRLYSHVVEFRRADLASGSGSVLEHLLVEKEELPGPLVATEQLLQGCMCMVDRHVGAALSADAWNQLLHGEEDGEEDAKLTVRYIQGKADPSTWKVIERLLRVNHNDRDKEIRVADVMRTLRDILQQPGLTNAQKHAMRASFLRRLHAALPAGYYEVAPACEDSRNTSHWWHPEPRFHVTSPLHRYIDILGMRALKCQLGWTASHPHLLLSRRHLEEAVARTNCRMAAESFGRHIFRTISRMRELSGHGQLIKDAVIGAVGPTYINILEMKVPVNALCGSSCVSEYDVATQSLKLTRQNGRDPVHIVRILSWFARRMTCVVARNYAQPIPHHASPNSIVVWEIRFHGEKDVFPTGLQTFPESFPSWPDLTDWPLLDRKMDTYSQVWSRIKLCQVHAAAVASDAYTTAGVVSDLNWFSTSGAWHFECQVDVKLLQYQWLEPGDLAVLSLEREGKCASLQGTLVKIRGKWPNPVEGKSFIVEVELSEISELAWHAQEAFLDGASNWRLHFILIPPNEKKSIQLLQDMQRSCPLQGMRLTVPRSTKEMKREKEMRPLLTKEEVRCAMQSACDAKLNEMQTLAIQRALQRTFSMVQGPPGTGKTSMLVQCVDTLLSAPRPWKKGDGRILVCAPSNHAADHILDRLVSAGIPAHYIVRIYSRGIERSCESKYKGGTTKTERIFEIQPHLEEHALHRKVGESHKVKKLLPANGQETFDKMYEAEELQVLRAARIVITTCTNAYLHTSMVQGEPPHVVRPVSFDSIVIDEAAQASEPDVVLAATSASCRVIVVGDHKQLGPVVPETNLCAPYISALETPFLERMYQNPRRSSASTMLIQQYRMHPSIRSFPSSQFYESMLEDQVSIPHRPQLNCIWPQKKEHRRFIDCRTPQSMGLSPDLHRTCDAALMESKVSLKNVGEARSVVAACKALLRQKCDPRDIAVITPYKAQQHEIRARLEREVGYHSKSILVGTVHALQGSEREYIIVSFVRSTSEDEDVVTSVAKTTGDSVALQEMYAKSLGILENFRVLNVAITRAKYGLICVGNADVLSKGSKDFRDFIHSLRSEHGKVEHNPHDSDSPGAIETLRVGHCGNTVKLTVLRQVSLPNQDREDLEQDLKDVVKKVHLRVILKEHSKLKTSKSPASAADAARTRVPVPDPQRIGSGQVVLIPIWCLRSIQGKVHSEMTFTSGKHKDASVLELFYELLRERQRPEDVEPLQVVVDKRGLHIVRGHRRGLVLGMLQGAWRHRTVKAPCLLYDAKDPVVAGQFANMDTTVDGLGLHLHGRHSEAWHRGKPLFRTSQEWCDSVADVHVEESHRSPEVRSTRFSKSDLLSLRRIEPLSASIRLLLPKIVKRPPRKSLSPITGGAELKEGMAVCVKGSDSKMMSGEVLEIAGAQGVKVRYTARESAGKCDTIMGWFQIDQLKVPDYSRIKPGIQAAVKGTTTDKLCHCVVLQVSQEKDRVQAPVYVHYHGLESDDDEWVGGERLQSKRLKLLEPTLPTEETKDEHSESVEGQRGSTTLMSCQSLEQGASMIAGAAPPFCRSRDATDGSIAGTTELKEGMAVCVKSSDSKMMSGQVLEISPDQGVKVRCTTRGSEGQHAIDWFQIDQLKAPDYSRIKPGMRLSVRALDSSKQFACTVLRVSDEKDRTLAPVRVHYEGRAESHDEWVGADRFGSKLLKFNQPTFPPELMNDQSSGCIEGPRGAAETCFGASADGSVRKTQECRVDLCGAESKFVCCQWLAGTCVHEGHHSVGKKLYLHEDISGLQCGMKNSCKYKHYETRNASCGSGPALRCRAVEQDPQSATSSSQPGIQSKNGSIAETTELKNGMAVRVKGSVKVRYATRGPEGQCEIEWLPLDRLQVPDYSRIKQGMEIIAKHSKKLFPCTVLQVSDQKDKARTPVHVRYNGPAAFQDEWVGADRIQSNLLKFAEPTLATKMNDQSFGCIEGPRGAAETCFGAPADGSVCKTQECRVDLGGAESKFVCCQWLAGTCVHEGHHSVGKKLYLHEDISGLQCGMKNSCKYKHYETRNASCGSGPALRCRAVEQDPQSATSSSQPGIQSKNGSIAETTELKNGMAVRVKGSVDQLKVPDYSRIKQGMAMTVEAVSCNKSLYCTVLQVSEEKDRARAPVHVRYNGRTATHDEWVGADRIRSNLLNFLEPTLPNEQAKGESESQEGLAATLRWGTKGQDATASQPSSEEPSGTGIPQDGLSTLALPWYEHDSDADACDGAHSPQSDGAVGPREEESDSDSDAYSERSIPPSNFIESSCAAGPNDWEERMARQPATLDSLRQLPGLLVFGTFRSTGGKEASKRSGEVIVHRGPRALHGCKIMIWGDKTRGPTYDHDTCYVRILYAPTLVESLAESQDDGLKIARMELFGRVVHAMEFGVPRQKLFVCVKPKVVRNPKSVAFKPINGKLPAIQVPWNTASKLPSGHDLHVVEVLDWQGDRPPRGQYLKALKMSSRETDTSILEAVQISLNFSDWPRGNPRSKLPVDFPKPPRRSSVEGSGLTVGIQHPDLPIGMVMSCDQSEFHVHVLDVNAYLDALGMEKVENLLRQRSVGAWFLDHLDNPLEANLPLFPPNVEEELTFKPGVERPAVTFTIKVPQLEISGVRETTVQCDHILSPQEAGDMILSDKGGEVGQVLRSLHAHIEDFRRADLAKGNGSALEHLLFDLSIPGPLLATLRLLQGCRCLVDRYVGAILTAAAWNQLLDDEEDAELTVRYIQGQADPSTRKVVERLLRVNHSDRDKEICLADVVRTLGDIVEQPGLTHAQKHACSCSFIRRLHAALPAAYYEVTSPLHRYIDILGMRALKCQLGWTASHPHLLLSRRDLEEAVARTNCRMAAESFGQHIFRTISRMRELSGSGQQISDAVIGAVGPKYINILVPSQKAHTLELQVPASSLCSSSCVSEYDATSQSIKLTMKNERDDVETLRIHSWFAQRMTCVIARNYAQPIPHHASPNSIVVWEIKFHGEKDFIFPTGIKRFPESFSSWPDLSDWHLLDRKVETYSQVWSRITLGQVHASAVSSDAYTPAAVANDLKWFRTSGAWHFECQVEVKLLQYQRLQPGDLAVLSLERAGECSTLQGTLLKVKPYKKSSIVEVELSEISELAWHAQEAFLDGASNWRLHFILIPPNEKKSIQLLQDMQRSCPLQGMRLTIPRSTKEMKREMEMRPLVTISEARMRRKPSN</sequence>
<name>A0A9P1CRM6_9DINO</name>
<organism evidence="3">
    <name type="scientific">Cladocopium goreaui</name>
    <dbReference type="NCBI Taxonomy" id="2562237"/>
    <lineage>
        <taxon>Eukaryota</taxon>
        <taxon>Sar</taxon>
        <taxon>Alveolata</taxon>
        <taxon>Dinophyceae</taxon>
        <taxon>Suessiales</taxon>
        <taxon>Symbiodiniaceae</taxon>
        <taxon>Cladocopium</taxon>
    </lineage>
</organism>
<feature type="region of interest" description="Disordered" evidence="1">
    <location>
        <begin position="282"/>
        <end position="304"/>
    </location>
</feature>
<dbReference type="SMART" id="SM00955">
    <property type="entry name" value="RNB"/>
    <property type="match status" value="1"/>
</dbReference>
<dbReference type="PANTHER" id="PTHR10887:SF495">
    <property type="entry name" value="HELICASE SENATAXIN ISOFORM X1-RELATED"/>
    <property type="match status" value="1"/>
</dbReference>
<dbReference type="Pfam" id="PF13087">
    <property type="entry name" value="AAA_12"/>
    <property type="match status" value="1"/>
</dbReference>
<dbReference type="Gene3D" id="2.30.30.140">
    <property type="match status" value="2"/>
</dbReference>
<feature type="compositionally biased region" description="Polar residues" evidence="1">
    <location>
        <begin position="2719"/>
        <end position="2736"/>
    </location>
</feature>
<feature type="region of interest" description="Disordered" evidence="1">
    <location>
        <begin position="2716"/>
        <end position="2736"/>
    </location>
</feature>
<feature type="compositionally biased region" description="Polar residues" evidence="1">
    <location>
        <begin position="2860"/>
        <end position="2872"/>
    </location>
</feature>
<dbReference type="SUPFAM" id="SSF54160">
    <property type="entry name" value="Chromo domain-like"/>
    <property type="match status" value="2"/>
</dbReference>
<dbReference type="InterPro" id="IPR016197">
    <property type="entry name" value="Chromo-like_dom_sf"/>
</dbReference>
<evidence type="ECO:0000256" key="1">
    <source>
        <dbReference type="SAM" id="MobiDB-lite"/>
    </source>
</evidence>
<keyword evidence="5" id="KW-1185">Reference proteome</keyword>
<dbReference type="InterPro" id="IPR041677">
    <property type="entry name" value="DNA2/NAM7_AAA_11"/>
</dbReference>
<evidence type="ECO:0000313" key="4">
    <source>
        <dbReference type="EMBL" id="CAL4783562.1"/>
    </source>
</evidence>
<feature type="region of interest" description="Disordered" evidence="1">
    <location>
        <begin position="3161"/>
        <end position="3180"/>
    </location>
</feature>
<dbReference type="GO" id="GO:0004540">
    <property type="term" value="F:RNA nuclease activity"/>
    <property type="evidence" value="ECO:0007669"/>
    <property type="project" value="InterPro"/>
</dbReference>
<gene>
    <name evidence="3" type="ORF">C1SCF055_LOCUS22745</name>
</gene>
<comment type="caution">
    <text evidence="3">The sequence shown here is derived from an EMBL/GenBank/DDBJ whole genome shotgun (WGS) entry which is preliminary data.</text>
</comment>
<accession>A0A9P1CRM6</accession>
<feature type="domain" description="RNB" evidence="2">
    <location>
        <begin position="3173"/>
        <end position="3489"/>
    </location>
</feature>
<dbReference type="Proteomes" id="UP001152797">
    <property type="component" value="Unassembled WGS sequence"/>
</dbReference>
<dbReference type="InterPro" id="IPR041679">
    <property type="entry name" value="DNA2/NAM7-like_C"/>
</dbReference>
<dbReference type="SUPFAM" id="SSF50249">
    <property type="entry name" value="Nucleic acid-binding proteins"/>
    <property type="match status" value="2"/>
</dbReference>
<dbReference type="GO" id="GO:0004386">
    <property type="term" value="F:helicase activity"/>
    <property type="evidence" value="ECO:0007669"/>
    <property type="project" value="InterPro"/>
</dbReference>
<feature type="region of interest" description="Disordered" evidence="1">
    <location>
        <begin position="2894"/>
        <end position="2942"/>
    </location>
</feature>
<feature type="compositionally biased region" description="Acidic residues" evidence="1">
    <location>
        <begin position="287"/>
        <end position="297"/>
    </location>
</feature>
<dbReference type="Pfam" id="PF13086">
    <property type="entry name" value="AAA_11"/>
    <property type="match status" value="1"/>
</dbReference>
<dbReference type="InterPro" id="IPR047187">
    <property type="entry name" value="SF1_C_Upf1"/>
</dbReference>
<feature type="compositionally biased region" description="Polar residues" evidence="1">
    <location>
        <begin position="2473"/>
        <end position="2490"/>
    </location>
</feature>
<dbReference type="EMBL" id="CAMXCT010002180">
    <property type="protein sequence ID" value="CAI3996250.1"/>
    <property type="molecule type" value="Genomic_DNA"/>
</dbReference>
<dbReference type="InterPro" id="IPR012340">
    <property type="entry name" value="NA-bd_OB-fold"/>
</dbReference>
<dbReference type="Gene3D" id="3.40.50.300">
    <property type="entry name" value="P-loop containing nucleotide triphosphate hydrolases"/>
    <property type="match status" value="2"/>
</dbReference>
<evidence type="ECO:0000313" key="5">
    <source>
        <dbReference type="Proteomes" id="UP001152797"/>
    </source>
</evidence>
<dbReference type="GO" id="GO:0003723">
    <property type="term" value="F:RNA binding"/>
    <property type="evidence" value="ECO:0007669"/>
    <property type="project" value="InterPro"/>
</dbReference>
<dbReference type="CDD" id="cd18808">
    <property type="entry name" value="SF1_C_Upf1"/>
    <property type="match status" value="1"/>
</dbReference>
<feature type="compositionally biased region" description="Basic and acidic residues" evidence="1">
    <location>
        <begin position="2176"/>
        <end position="2187"/>
    </location>
</feature>
<dbReference type="InterPro" id="IPR045055">
    <property type="entry name" value="DNA2/NAM7-like"/>
</dbReference>
<evidence type="ECO:0000313" key="3">
    <source>
        <dbReference type="EMBL" id="CAI3996250.1"/>
    </source>
</evidence>
<proteinExistence type="predicted"/>